<dbReference type="Proteomes" id="UP000516444">
    <property type="component" value="Chromosome"/>
</dbReference>
<proteinExistence type="predicted"/>
<name>A0A7G1PGY0_9ACTN</name>
<reference evidence="1 2" key="1">
    <citation type="journal article" date="2014" name="Int. J. Syst. Evol. Microbiol.">
        <title>Complete genome sequence of Corynebacterium casei LMG S-19264T (=DSM 44701T), isolated from a smear-ripened cheese.</title>
        <authorList>
            <consortium name="US DOE Joint Genome Institute (JGI-PGF)"/>
            <person name="Walter F."/>
            <person name="Albersmeier A."/>
            <person name="Kalinowski J."/>
            <person name="Ruckert C."/>
        </authorList>
    </citation>
    <scope>NUCLEOTIDE SEQUENCE [LARGE SCALE GENOMIC DNA]</scope>
    <source>
        <strain evidence="1 2">JCM 4677</strain>
    </source>
</reference>
<organism evidence="1 2">
    <name type="scientific">Streptomyces aurantiacus</name>
    <dbReference type="NCBI Taxonomy" id="47760"/>
    <lineage>
        <taxon>Bacteria</taxon>
        <taxon>Bacillati</taxon>
        <taxon>Actinomycetota</taxon>
        <taxon>Actinomycetes</taxon>
        <taxon>Kitasatosporales</taxon>
        <taxon>Streptomycetaceae</taxon>
        <taxon>Streptomyces</taxon>
        <taxon>Streptomyces aurantiacus group</taxon>
    </lineage>
</organism>
<gene>
    <name evidence="1" type="ORF">GCM10017557_80850</name>
</gene>
<sequence>MYGLANVKFEMPAVMGAFGPTVAGDFLGRPVAGTAVCAALAFMHVRHTHKQQVKGRKAGNPAAYLLPVQRGLQPRPLLRRITRLA</sequence>
<evidence type="ECO:0000313" key="1">
    <source>
        <dbReference type="EMBL" id="BCL33226.1"/>
    </source>
</evidence>
<dbReference type="KEGG" id="sgm:GCM10017557_80850"/>
<protein>
    <submittedName>
        <fullName evidence="1">Uncharacterized protein</fullName>
    </submittedName>
</protein>
<accession>A0A7G1PGY0</accession>
<evidence type="ECO:0000313" key="2">
    <source>
        <dbReference type="Proteomes" id="UP000516444"/>
    </source>
</evidence>
<dbReference type="Pfam" id="PF19749">
    <property type="entry name" value="DUF6236"/>
    <property type="match status" value="1"/>
</dbReference>
<keyword evidence="2" id="KW-1185">Reference proteome</keyword>
<dbReference type="InterPro" id="IPR046203">
    <property type="entry name" value="DUF6236"/>
</dbReference>
<dbReference type="AlphaFoldDB" id="A0A7G1PGY0"/>
<dbReference type="EMBL" id="AP023440">
    <property type="protein sequence ID" value="BCL33226.1"/>
    <property type="molecule type" value="Genomic_DNA"/>
</dbReference>